<comment type="subcellular location">
    <subcellularLocation>
        <location evidence="1">Cell membrane</location>
        <topology evidence="1">Multi-pass membrane protein</topology>
    </subcellularLocation>
</comment>
<protein>
    <submittedName>
        <fullName evidence="8">Glutaconyl-CoA decarboxylase subunit beta</fullName>
    </submittedName>
</protein>
<dbReference type="Pfam" id="PF03977">
    <property type="entry name" value="OAD_beta"/>
    <property type="match status" value="1"/>
</dbReference>
<evidence type="ECO:0000256" key="4">
    <source>
        <dbReference type="ARBA" id="ARBA00022967"/>
    </source>
</evidence>
<keyword evidence="9" id="KW-1185">Reference proteome</keyword>
<keyword evidence="6 7" id="KW-0472">Membrane</keyword>
<dbReference type="EMBL" id="SJPO01000013">
    <property type="protein sequence ID" value="TWT66964.1"/>
    <property type="molecule type" value="Genomic_DNA"/>
</dbReference>
<dbReference type="GO" id="GO:0005886">
    <property type="term" value="C:plasma membrane"/>
    <property type="evidence" value="ECO:0007669"/>
    <property type="project" value="UniProtKB-SubCell"/>
</dbReference>
<keyword evidence="2" id="KW-1003">Cell membrane</keyword>
<feature type="transmembrane region" description="Helical" evidence="7">
    <location>
        <begin position="408"/>
        <end position="424"/>
    </location>
</feature>
<dbReference type="GO" id="GO:0016829">
    <property type="term" value="F:lyase activity"/>
    <property type="evidence" value="ECO:0007669"/>
    <property type="project" value="InterPro"/>
</dbReference>
<accession>A0A5C5XVN6</accession>
<dbReference type="GO" id="GO:0006814">
    <property type="term" value="P:sodium ion transport"/>
    <property type="evidence" value="ECO:0007669"/>
    <property type="project" value="InterPro"/>
</dbReference>
<keyword evidence="3 7" id="KW-0812">Transmembrane</keyword>
<name>A0A5C5XVN6_9BACT</name>
<organism evidence="8 9">
    <name type="scientific">Posidoniimonas polymericola</name>
    <dbReference type="NCBI Taxonomy" id="2528002"/>
    <lineage>
        <taxon>Bacteria</taxon>
        <taxon>Pseudomonadati</taxon>
        <taxon>Planctomycetota</taxon>
        <taxon>Planctomycetia</taxon>
        <taxon>Pirellulales</taxon>
        <taxon>Lacipirellulaceae</taxon>
        <taxon>Posidoniimonas</taxon>
    </lineage>
</organism>
<feature type="transmembrane region" description="Helical" evidence="7">
    <location>
        <begin position="47"/>
        <end position="63"/>
    </location>
</feature>
<evidence type="ECO:0000313" key="8">
    <source>
        <dbReference type="EMBL" id="TWT66964.1"/>
    </source>
</evidence>
<dbReference type="InterPro" id="IPR005661">
    <property type="entry name" value="OadB_MmdB"/>
</dbReference>
<feature type="transmembrane region" description="Helical" evidence="7">
    <location>
        <begin position="468"/>
        <end position="487"/>
    </location>
</feature>
<dbReference type="RefSeq" id="WP_146590930.1">
    <property type="nucleotide sequence ID" value="NZ_SJPO01000013.1"/>
</dbReference>
<feature type="transmembrane region" description="Helical" evidence="7">
    <location>
        <begin position="322"/>
        <end position="341"/>
    </location>
</feature>
<dbReference type="NCBIfam" id="TIGR01109">
    <property type="entry name" value="Na_pump_decarbB"/>
    <property type="match status" value="1"/>
</dbReference>
<evidence type="ECO:0000256" key="2">
    <source>
        <dbReference type="ARBA" id="ARBA00022475"/>
    </source>
</evidence>
<feature type="transmembrane region" description="Helical" evidence="7">
    <location>
        <begin position="226"/>
        <end position="249"/>
    </location>
</feature>
<comment type="caution">
    <text evidence="8">The sequence shown here is derived from an EMBL/GenBank/DDBJ whole genome shotgun (WGS) entry which is preliminary data.</text>
</comment>
<feature type="transmembrane region" description="Helical" evidence="7">
    <location>
        <begin position="261"/>
        <end position="284"/>
    </location>
</feature>
<dbReference type="OrthoDB" id="9783838at2"/>
<evidence type="ECO:0000256" key="3">
    <source>
        <dbReference type="ARBA" id="ARBA00022692"/>
    </source>
</evidence>
<evidence type="ECO:0000256" key="6">
    <source>
        <dbReference type="ARBA" id="ARBA00023136"/>
    </source>
</evidence>
<dbReference type="PANTHER" id="PTHR35806">
    <property type="entry name" value="OXALOACETATE DECARBOXYLASE BETA CHAIN 2"/>
    <property type="match status" value="1"/>
</dbReference>
<sequence length="528" mass="56376">MWDNIWNSAYEYFSQSGFGQFYWGNAVMIGIGLLFIYLAIKRGFEPLLLVPIGFGILIGNVPYNSATTPVGAYDGPVNEEQLDYYATAEVEWGGRSYAPWEKIENPAIGKILLHEKTADGVRKARALREKSGGRAERAKLEQLGPTDYFAVMVDRTSKLARQGGAKDQPQALGVVDVMQGQRVLVGKPTEQEDGRVVLAPVTAGDESQFPVVVSAERQNPFHASPIYLIARGVVWDFFPPLIFLGLGALTDFGPLLANPRVILLGAAAQFGVFGTVFGALLLGFTGAEAAAVGIIGGADGPTAIYTCSKLAPDLLGAVALSAYSYMAMVPLIQPPIMMALTTKRERLIRMPAPKNVSKTLRIMFPIIGFLICAFIANAALPLMGMLFFGNLTRECGVVDRLFKTAQSQFIDIVTILLGLSVGALTQASSFLTVSTIGIFCLGMVAFSVATASGILLAKLMNVFSKTEINPLIGSAGVSAVPMAARVTQMMAQREDPQNFLLMHAMGPNVAGVIGTAIAAGVLLSYFGN</sequence>
<reference evidence="8 9" key="1">
    <citation type="submission" date="2019-02" db="EMBL/GenBank/DDBJ databases">
        <title>Deep-cultivation of Planctomycetes and their phenomic and genomic characterization uncovers novel biology.</title>
        <authorList>
            <person name="Wiegand S."/>
            <person name="Jogler M."/>
            <person name="Boedeker C."/>
            <person name="Pinto D."/>
            <person name="Vollmers J."/>
            <person name="Rivas-Marin E."/>
            <person name="Kohn T."/>
            <person name="Peeters S.H."/>
            <person name="Heuer A."/>
            <person name="Rast P."/>
            <person name="Oberbeckmann S."/>
            <person name="Bunk B."/>
            <person name="Jeske O."/>
            <person name="Meyerdierks A."/>
            <person name="Storesund J.E."/>
            <person name="Kallscheuer N."/>
            <person name="Luecker S."/>
            <person name="Lage O.M."/>
            <person name="Pohl T."/>
            <person name="Merkel B.J."/>
            <person name="Hornburger P."/>
            <person name="Mueller R.-W."/>
            <person name="Bruemmer F."/>
            <person name="Labrenz M."/>
            <person name="Spormann A.M."/>
            <person name="Op Den Camp H."/>
            <person name="Overmann J."/>
            <person name="Amann R."/>
            <person name="Jetten M.S.M."/>
            <person name="Mascher T."/>
            <person name="Medema M.H."/>
            <person name="Devos D.P."/>
            <person name="Kaster A.-K."/>
            <person name="Ovreas L."/>
            <person name="Rohde M."/>
            <person name="Galperin M.Y."/>
            <person name="Jogler C."/>
        </authorList>
    </citation>
    <scope>NUCLEOTIDE SEQUENCE [LARGE SCALE GENOMIC DNA]</scope>
    <source>
        <strain evidence="8 9">Pla123a</strain>
    </source>
</reference>
<dbReference type="AlphaFoldDB" id="A0A5C5XVN6"/>
<keyword evidence="5 7" id="KW-1133">Transmembrane helix</keyword>
<proteinExistence type="predicted"/>
<feature type="transmembrane region" description="Helical" evidence="7">
    <location>
        <begin position="436"/>
        <end position="456"/>
    </location>
</feature>
<feature type="transmembrane region" description="Helical" evidence="7">
    <location>
        <begin position="20"/>
        <end position="40"/>
    </location>
</feature>
<feature type="transmembrane region" description="Helical" evidence="7">
    <location>
        <begin position="499"/>
        <end position="526"/>
    </location>
</feature>
<dbReference type="Proteomes" id="UP000318478">
    <property type="component" value="Unassembled WGS sequence"/>
</dbReference>
<evidence type="ECO:0000256" key="7">
    <source>
        <dbReference type="SAM" id="Phobius"/>
    </source>
</evidence>
<evidence type="ECO:0000256" key="1">
    <source>
        <dbReference type="ARBA" id="ARBA00004651"/>
    </source>
</evidence>
<feature type="transmembrane region" description="Helical" evidence="7">
    <location>
        <begin position="362"/>
        <end position="388"/>
    </location>
</feature>
<evidence type="ECO:0000313" key="9">
    <source>
        <dbReference type="Proteomes" id="UP000318478"/>
    </source>
</evidence>
<keyword evidence="4" id="KW-1278">Translocase</keyword>
<evidence type="ECO:0000256" key="5">
    <source>
        <dbReference type="ARBA" id="ARBA00022989"/>
    </source>
</evidence>
<dbReference type="PANTHER" id="PTHR35806:SF1">
    <property type="entry name" value="OXALOACETATE DECARBOXYLASE BETA CHAIN 2"/>
    <property type="match status" value="1"/>
</dbReference>
<gene>
    <name evidence="8" type="primary">gcdB_2</name>
    <name evidence="8" type="ORF">Pla123a_43930</name>
</gene>